<organism evidence="1 2">
    <name type="scientific">Zingiber officinale</name>
    <name type="common">Ginger</name>
    <name type="synonym">Amomum zingiber</name>
    <dbReference type="NCBI Taxonomy" id="94328"/>
    <lineage>
        <taxon>Eukaryota</taxon>
        <taxon>Viridiplantae</taxon>
        <taxon>Streptophyta</taxon>
        <taxon>Embryophyta</taxon>
        <taxon>Tracheophyta</taxon>
        <taxon>Spermatophyta</taxon>
        <taxon>Magnoliopsida</taxon>
        <taxon>Liliopsida</taxon>
        <taxon>Zingiberales</taxon>
        <taxon>Zingiberaceae</taxon>
        <taxon>Zingiber</taxon>
    </lineage>
</organism>
<dbReference type="EMBL" id="JACMSC010000017">
    <property type="protein sequence ID" value="KAG6478366.1"/>
    <property type="molecule type" value="Genomic_DNA"/>
</dbReference>
<evidence type="ECO:0000313" key="1">
    <source>
        <dbReference type="EMBL" id="KAG6478366.1"/>
    </source>
</evidence>
<dbReference type="Proteomes" id="UP000734854">
    <property type="component" value="Unassembled WGS sequence"/>
</dbReference>
<reference evidence="1 2" key="1">
    <citation type="submission" date="2020-08" db="EMBL/GenBank/DDBJ databases">
        <title>Plant Genome Project.</title>
        <authorList>
            <person name="Zhang R.-G."/>
        </authorList>
    </citation>
    <scope>NUCLEOTIDE SEQUENCE [LARGE SCALE GENOMIC DNA]</scope>
    <source>
        <tissue evidence="1">Rhizome</tissue>
    </source>
</reference>
<evidence type="ECO:0000313" key="2">
    <source>
        <dbReference type="Proteomes" id="UP000734854"/>
    </source>
</evidence>
<sequence length="66" mass="7387">MAFMLFADSKFHVGFSFLSLKALAHQIPTSICYIMALQFVSSQKSSSWRLSSVHVLHGAIEIDLIE</sequence>
<comment type="caution">
    <text evidence="1">The sequence shown here is derived from an EMBL/GenBank/DDBJ whole genome shotgun (WGS) entry which is preliminary data.</text>
</comment>
<gene>
    <name evidence="1" type="ORF">ZIOFF_061808</name>
</gene>
<proteinExistence type="predicted"/>
<keyword evidence="2" id="KW-1185">Reference proteome</keyword>
<dbReference type="AlphaFoldDB" id="A0A8J5F380"/>
<protein>
    <submittedName>
        <fullName evidence="1">Uncharacterized protein</fullName>
    </submittedName>
</protein>
<accession>A0A8J5F380</accession>
<name>A0A8J5F380_ZINOF</name>